<feature type="domain" description="Nucleolar protein 11 N-terminal" evidence="1">
    <location>
        <begin position="1"/>
        <end position="100"/>
    </location>
</feature>
<comment type="caution">
    <text evidence="2">The sequence shown here is derived from an EMBL/GenBank/DDBJ whole genome shotgun (WGS) entry which is preliminary data.</text>
</comment>
<proteinExistence type="predicted"/>
<sequence length="128" mass="14439">MAKLCPSYSLCPLIEQKNFLGVSDDGLSGCLIVTLGRNIVIRYRLSDQKQVSSWSSKDKLSAPVVYDSVNKQYIGVFNGDQVAFWQESSVLLNKLKKYKVVFSKIMFDKQIFPLVAKPTNNTLILLLM</sequence>
<organism evidence="2 3">
    <name type="scientific">Ranatra chinensis</name>
    <dbReference type="NCBI Taxonomy" id="642074"/>
    <lineage>
        <taxon>Eukaryota</taxon>
        <taxon>Metazoa</taxon>
        <taxon>Ecdysozoa</taxon>
        <taxon>Arthropoda</taxon>
        <taxon>Hexapoda</taxon>
        <taxon>Insecta</taxon>
        <taxon>Pterygota</taxon>
        <taxon>Neoptera</taxon>
        <taxon>Paraneoptera</taxon>
        <taxon>Hemiptera</taxon>
        <taxon>Heteroptera</taxon>
        <taxon>Panheteroptera</taxon>
        <taxon>Nepomorpha</taxon>
        <taxon>Nepidae</taxon>
        <taxon>Ranatrinae</taxon>
        <taxon>Ranatra</taxon>
    </lineage>
</organism>
<evidence type="ECO:0000313" key="2">
    <source>
        <dbReference type="EMBL" id="KAL1128948.1"/>
    </source>
</evidence>
<dbReference type="EMBL" id="JBFDAA010000009">
    <property type="protein sequence ID" value="KAL1128948.1"/>
    <property type="molecule type" value="Genomic_DNA"/>
</dbReference>
<dbReference type="AlphaFoldDB" id="A0ABD0YYP1"/>
<dbReference type="InterPro" id="IPR012584">
    <property type="entry name" value="NOL11_N"/>
</dbReference>
<keyword evidence="3" id="KW-1185">Reference proteome</keyword>
<accession>A0ABD0YYP1</accession>
<dbReference type="Proteomes" id="UP001558652">
    <property type="component" value="Unassembled WGS sequence"/>
</dbReference>
<name>A0ABD0YYP1_9HEMI</name>
<dbReference type="Pfam" id="PF08168">
    <property type="entry name" value="NOL11_N"/>
    <property type="match status" value="1"/>
</dbReference>
<evidence type="ECO:0000259" key="1">
    <source>
        <dbReference type="Pfam" id="PF08168"/>
    </source>
</evidence>
<evidence type="ECO:0000313" key="3">
    <source>
        <dbReference type="Proteomes" id="UP001558652"/>
    </source>
</evidence>
<protein>
    <recommendedName>
        <fullName evidence="1">Nucleolar protein 11 N-terminal domain-containing protein</fullName>
    </recommendedName>
</protein>
<gene>
    <name evidence="2" type="ORF">AAG570_013482</name>
</gene>
<dbReference type="PANTHER" id="PTHR15633:SF2">
    <property type="entry name" value="NUCLEOLAR PROTEIN 11"/>
    <property type="match status" value="1"/>
</dbReference>
<dbReference type="PANTHER" id="PTHR15633">
    <property type="entry name" value="NUCLEOLAR PROTEIN 11"/>
    <property type="match status" value="1"/>
</dbReference>
<dbReference type="InterPro" id="IPR042859">
    <property type="entry name" value="NOL11"/>
</dbReference>
<reference evidence="2 3" key="1">
    <citation type="submission" date="2024-07" db="EMBL/GenBank/DDBJ databases">
        <title>Chromosome-level genome assembly of the water stick insect Ranatra chinensis (Heteroptera: Nepidae).</title>
        <authorList>
            <person name="Liu X."/>
        </authorList>
    </citation>
    <scope>NUCLEOTIDE SEQUENCE [LARGE SCALE GENOMIC DNA]</scope>
    <source>
        <strain evidence="2">Cailab_2021Rc</strain>
        <tissue evidence="2">Muscle</tissue>
    </source>
</reference>